<dbReference type="SMART" id="SM00091">
    <property type="entry name" value="PAS"/>
    <property type="match status" value="2"/>
</dbReference>
<dbReference type="KEGG" id="mgel:G5B37_07815"/>
<dbReference type="InterPro" id="IPR052162">
    <property type="entry name" value="Sensor_kinase/Photoreceptor"/>
</dbReference>
<dbReference type="GO" id="GO:0004673">
    <property type="term" value="F:protein histidine kinase activity"/>
    <property type="evidence" value="ECO:0007669"/>
    <property type="project" value="UniProtKB-EC"/>
</dbReference>
<evidence type="ECO:0000256" key="3">
    <source>
        <dbReference type="ARBA" id="ARBA00022553"/>
    </source>
</evidence>
<evidence type="ECO:0000256" key="2">
    <source>
        <dbReference type="ARBA" id="ARBA00012438"/>
    </source>
</evidence>
<keyword evidence="3" id="KW-0597">Phosphoprotein</keyword>
<evidence type="ECO:0000256" key="5">
    <source>
        <dbReference type="ARBA" id="ARBA00022777"/>
    </source>
</evidence>
<dbReference type="InterPro" id="IPR000700">
    <property type="entry name" value="PAS-assoc_C"/>
</dbReference>
<dbReference type="SMART" id="SM00086">
    <property type="entry name" value="PAC"/>
    <property type="match status" value="3"/>
</dbReference>
<dbReference type="InterPro" id="IPR035965">
    <property type="entry name" value="PAS-like_dom_sf"/>
</dbReference>
<accession>A0A6G6GM38</accession>
<dbReference type="EC" id="2.7.13.3" evidence="2"/>
<feature type="domain" description="PAC" evidence="8">
    <location>
        <begin position="94"/>
        <end position="147"/>
    </location>
</feature>
<keyword evidence="4" id="KW-0808">Transferase</keyword>
<dbReference type="InterPro" id="IPR013655">
    <property type="entry name" value="PAS_fold_3"/>
</dbReference>
<dbReference type="InterPro" id="IPR000014">
    <property type="entry name" value="PAS"/>
</dbReference>
<evidence type="ECO:0000256" key="1">
    <source>
        <dbReference type="ARBA" id="ARBA00000085"/>
    </source>
</evidence>
<evidence type="ECO:0000313" key="10">
    <source>
        <dbReference type="Proteomes" id="UP000505306"/>
    </source>
</evidence>
<keyword evidence="10" id="KW-1185">Reference proteome</keyword>
<dbReference type="PROSITE" id="PS50109">
    <property type="entry name" value="HIS_KIN"/>
    <property type="match status" value="1"/>
</dbReference>
<dbReference type="AlphaFoldDB" id="A0A6G6GM38"/>
<gene>
    <name evidence="9" type="ORF">G5B37_07815</name>
</gene>
<evidence type="ECO:0000259" key="6">
    <source>
        <dbReference type="PROSITE" id="PS50109"/>
    </source>
</evidence>
<keyword evidence="5" id="KW-0418">Kinase</keyword>
<dbReference type="PANTHER" id="PTHR43304:SF1">
    <property type="entry name" value="PAC DOMAIN-CONTAINING PROTEIN"/>
    <property type="match status" value="1"/>
</dbReference>
<dbReference type="PROSITE" id="PS50113">
    <property type="entry name" value="PAC"/>
    <property type="match status" value="2"/>
</dbReference>
<reference evidence="9 10" key="1">
    <citation type="submission" date="2020-02" db="EMBL/GenBank/DDBJ databases">
        <title>Complete genome sequence of Flavobacteriaceae bacterium.</title>
        <authorList>
            <person name="Kim S.-J."/>
            <person name="Kim Y.-S."/>
            <person name="Kim K.-H."/>
        </authorList>
    </citation>
    <scope>NUCLEOTIDE SEQUENCE [LARGE SCALE GENOMIC DNA]</scope>
    <source>
        <strain evidence="9 10">RR4-40</strain>
    </source>
</reference>
<evidence type="ECO:0000259" key="7">
    <source>
        <dbReference type="PROSITE" id="PS50112"/>
    </source>
</evidence>
<organism evidence="9 10">
    <name type="scientific">Rasiella rasia</name>
    <dbReference type="NCBI Taxonomy" id="2744027"/>
    <lineage>
        <taxon>Bacteria</taxon>
        <taxon>Pseudomonadati</taxon>
        <taxon>Bacteroidota</taxon>
        <taxon>Flavobacteriia</taxon>
        <taxon>Flavobacteriales</taxon>
        <taxon>Flavobacteriaceae</taxon>
        <taxon>Rasiella</taxon>
    </lineage>
</organism>
<feature type="domain" description="Histidine kinase" evidence="6">
    <location>
        <begin position="419"/>
        <end position="632"/>
    </location>
</feature>
<dbReference type="Pfam" id="PF08447">
    <property type="entry name" value="PAS_3"/>
    <property type="match status" value="2"/>
</dbReference>
<dbReference type="PRINTS" id="PR00344">
    <property type="entry name" value="BCTRLSENSOR"/>
</dbReference>
<comment type="catalytic activity">
    <reaction evidence="1">
        <text>ATP + protein L-histidine = ADP + protein N-phospho-L-histidine.</text>
        <dbReference type="EC" id="2.7.13.3"/>
    </reaction>
</comment>
<dbReference type="SUPFAM" id="SSF55785">
    <property type="entry name" value="PYP-like sensor domain (PAS domain)"/>
    <property type="match status" value="3"/>
</dbReference>
<dbReference type="Proteomes" id="UP000505306">
    <property type="component" value="Chromosome"/>
</dbReference>
<dbReference type="PANTHER" id="PTHR43304">
    <property type="entry name" value="PHYTOCHROME-LIKE PROTEIN CPH1"/>
    <property type="match status" value="1"/>
</dbReference>
<feature type="domain" description="PAS" evidence="7">
    <location>
        <begin position="275"/>
        <end position="345"/>
    </location>
</feature>
<dbReference type="InterPro" id="IPR001610">
    <property type="entry name" value="PAC"/>
</dbReference>
<name>A0A6G6GM38_9FLAO</name>
<feature type="domain" description="PAC" evidence="8">
    <location>
        <begin position="349"/>
        <end position="401"/>
    </location>
</feature>
<dbReference type="Gene3D" id="3.30.450.20">
    <property type="entry name" value="PAS domain"/>
    <property type="match status" value="3"/>
</dbReference>
<dbReference type="EMBL" id="CP049057">
    <property type="protein sequence ID" value="QIE59473.1"/>
    <property type="molecule type" value="Genomic_DNA"/>
</dbReference>
<proteinExistence type="predicted"/>
<dbReference type="SUPFAM" id="SSF55874">
    <property type="entry name" value="ATPase domain of HSP90 chaperone/DNA topoisomerase II/histidine kinase"/>
    <property type="match status" value="1"/>
</dbReference>
<evidence type="ECO:0000259" key="8">
    <source>
        <dbReference type="PROSITE" id="PS50113"/>
    </source>
</evidence>
<dbReference type="InterPro" id="IPR004358">
    <property type="entry name" value="Sig_transdc_His_kin-like_C"/>
</dbReference>
<dbReference type="Pfam" id="PF02518">
    <property type="entry name" value="HATPase_c"/>
    <property type="match status" value="1"/>
</dbReference>
<dbReference type="InterPro" id="IPR003594">
    <property type="entry name" value="HATPase_dom"/>
</dbReference>
<dbReference type="CDD" id="cd00130">
    <property type="entry name" value="PAS"/>
    <property type="match status" value="1"/>
</dbReference>
<sequence length="633" mass="72458">MNETSLSNEEHMVNNLEPKIYTKLLAALKSGIWHFNFQTQEVALDTSFFDVIGFDSDTVPVQKIQDVIRLVHPREQQQFDFLFAPDFKTFPVKFSFEFRILHKEKKWIWLENHCEIIADNDEKLPKKLTGFVQDVTERKENELLSIKYEDLLRKTNEAASIGTWEVDLVANEISWSDVTKQIHEVAPNYKPELATGINFYKEGLHRTKITELFETCVAKGRGFDDEFLIETNTGKEKWVRSIGIAVMEKGVCTKVYGVFQDIDDKTRALERLAKAEEKFRQTFDFAGVGLAMVGMDTNWIRVNQSLCAMLGYTMEEFLQLTYLDFTHPDDLEADKVLFSQALEGNIGDYKTEKRYLHKNGKVIWTILTVSLVRDENGEPLHFLSQVNNISKIKRAENKVKELLEITKDQNDRLLNFAHIVSHNLRSHSGNLEMLLGLIKMDNPEISELELFPLLESAVSQLGETVHNLNEVAVLNTKTELNLENLNLSDYVNKAIANINTLVLDNSVKLENRVDSAIMVSAIPAYLDSIILNFLTNAIKYQSNERIPEIVVEAIKEKNFIKMSIKDNGLGIDLDAHGKKLFGMYKTFHKHEDSRGLGLFITRNQIEAMGGKVDVASEVNRGTTFFIYLLNEEN</sequence>
<dbReference type="PROSITE" id="PS50112">
    <property type="entry name" value="PAS"/>
    <property type="match status" value="1"/>
</dbReference>
<dbReference type="SMART" id="SM00387">
    <property type="entry name" value="HATPase_c"/>
    <property type="match status" value="1"/>
</dbReference>
<dbReference type="Gene3D" id="3.30.565.10">
    <property type="entry name" value="Histidine kinase-like ATPase, C-terminal domain"/>
    <property type="match status" value="1"/>
</dbReference>
<dbReference type="RefSeq" id="WP_164679488.1">
    <property type="nucleotide sequence ID" value="NZ_CP049057.1"/>
</dbReference>
<evidence type="ECO:0000313" key="9">
    <source>
        <dbReference type="EMBL" id="QIE59473.1"/>
    </source>
</evidence>
<dbReference type="InterPro" id="IPR036890">
    <property type="entry name" value="HATPase_C_sf"/>
</dbReference>
<dbReference type="NCBIfam" id="TIGR00229">
    <property type="entry name" value="sensory_box"/>
    <property type="match status" value="1"/>
</dbReference>
<dbReference type="InterPro" id="IPR005467">
    <property type="entry name" value="His_kinase_dom"/>
</dbReference>
<evidence type="ECO:0000256" key="4">
    <source>
        <dbReference type="ARBA" id="ARBA00022679"/>
    </source>
</evidence>
<protein>
    <recommendedName>
        <fullName evidence="2">histidine kinase</fullName>
        <ecNumber evidence="2">2.7.13.3</ecNumber>
    </recommendedName>
</protein>